<evidence type="ECO:0000256" key="3">
    <source>
        <dbReference type="ARBA" id="ARBA00022618"/>
    </source>
</evidence>
<keyword evidence="3 10" id="KW-0132">Cell division</keyword>
<keyword evidence="7 10" id="KW-0573">Peptidoglycan synthesis</keyword>
<evidence type="ECO:0000256" key="2">
    <source>
        <dbReference type="ARBA" id="ARBA00022598"/>
    </source>
</evidence>
<dbReference type="InterPro" id="IPR035911">
    <property type="entry name" value="MurE/MurF_N"/>
</dbReference>
<name>A0A2W5S9X8_CERSP</name>
<dbReference type="GO" id="GO:0008766">
    <property type="term" value="F:UDP-N-acetylmuramoylalanyl-D-glutamyl-2,6-diaminopimelate-D-alanyl-D-alanine ligase activity"/>
    <property type="evidence" value="ECO:0007669"/>
    <property type="project" value="RHEA"/>
</dbReference>
<evidence type="ECO:0000259" key="12">
    <source>
        <dbReference type="Pfam" id="PF01225"/>
    </source>
</evidence>
<dbReference type="Pfam" id="PF02875">
    <property type="entry name" value="Mur_ligase_C"/>
    <property type="match status" value="1"/>
</dbReference>
<evidence type="ECO:0000256" key="4">
    <source>
        <dbReference type="ARBA" id="ARBA00022741"/>
    </source>
</evidence>
<evidence type="ECO:0000256" key="5">
    <source>
        <dbReference type="ARBA" id="ARBA00022840"/>
    </source>
</evidence>
<dbReference type="Pfam" id="PF08245">
    <property type="entry name" value="Mur_ligase_M"/>
    <property type="match status" value="1"/>
</dbReference>
<dbReference type="GO" id="GO:0071555">
    <property type="term" value="P:cell wall organization"/>
    <property type="evidence" value="ECO:0007669"/>
    <property type="project" value="UniProtKB-KW"/>
</dbReference>
<dbReference type="Proteomes" id="UP000248975">
    <property type="component" value="Unassembled WGS sequence"/>
</dbReference>
<dbReference type="HAMAP" id="MF_02019">
    <property type="entry name" value="MurF"/>
    <property type="match status" value="1"/>
</dbReference>
<comment type="caution">
    <text evidence="15">The sequence shown here is derived from an EMBL/GenBank/DDBJ whole genome shotgun (WGS) entry which is preliminary data.</text>
</comment>
<dbReference type="GO" id="GO:0051301">
    <property type="term" value="P:cell division"/>
    <property type="evidence" value="ECO:0007669"/>
    <property type="project" value="UniProtKB-KW"/>
</dbReference>
<dbReference type="SUPFAM" id="SSF53244">
    <property type="entry name" value="MurD-like peptide ligases, peptide-binding domain"/>
    <property type="match status" value="1"/>
</dbReference>
<organism evidence="15 16">
    <name type="scientific">Cereibacter sphaeroides</name>
    <name type="common">Rhodobacter sphaeroides</name>
    <dbReference type="NCBI Taxonomy" id="1063"/>
    <lineage>
        <taxon>Bacteria</taxon>
        <taxon>Pseudomonadati</taxon>
        <taxon>Pseudomonadota</taxon>
        <taxon>Alphaproteobacteria</taxon>
        <taxon>Rhodobacterales</taxon>
        <taxon>Paracoccaceae</taxon>
        <taxon>Cereibacter</taxon>
    </lineage>
</organism>
<dbReference type="Pfam" id="PF01225">
    <property type="entry name" value="Mur_ligase"/>
    <property type="match status" value="1"/>
</dbReference>
<protein>
    <recommendedName>
        <fullName evidence="10 11">UDP-N-acetylmuramoyl-tripeptide--D-alanyl-D-alanine ligase</fullName>
        <ecNumber evidence="10 11">6.3.2.10</ecNumber>
    </recommendedName>
    <alternativeName>
        <fullName evidence="10">D-alanyl-D-alanine-adding enzyme</fullName>
    </alternativeName>
</protein>
<evidence type="ECO:0000256" key="8">
    <source>
        <dbReference type="ARBA" id="ARBA00023306"/>
    </source>
</evidence>
<comment type="similarity">
    <text evidence="10">Belongs to the MurCDEF family. MurF subfamily.</text>
</comment>
<comment type="pathway">
    <text evidence="10 11">Cell wall biogenesis; peptidoglycan biosynthesis.</text>
</comment>
<keyword evidence="1 10" id="KW-0963">Cytoplasm</keyword>
<keyword evidence="9 10" id="KW-0961">Cell wall biogenesis/degradation</keyword>
<feature type="domain" description="Mur ligase central" evidence="14">
    <location>
        <begin position="107"/>
        <end position="296"/>
    </location>
</feature>
<keyword evidence="5 10" id="KW-0067">ATP-binding</keyword>
<accession>A0A2W5S9X8</accession>
<dbReference type="Gene3D" id="3.90.190.20">
    <property type="entry name" value="Mur ligase, C-terminal domain"/>
    <property type="match status" value="1"/>
</dbReference>
<dbReference type="InterPro" id="IPR051046">
    <property type="entry name" value="MurCDEF_CellWall_CoF430Synth"/>
</dbReference>
<gene>
    <name evidence="10" type="primary">murF</name>
    <name evidence="15" type="ORF">DI533_14905</name>
</gene>
<feature type="domain" description="Mur ligase N-terminal catalytic" evidence="12">
    <location>
        <begin position="25"/>
        <end position="95"/>
    </location>
</feature>
<feature type="binding site" evidence="10">
    <location>
        <begin position="109"/>
        <end position="115"/>
    </location>
    <ligand>
        <name>ATP</name>
        <dbReference type="ChEBI" id="CHEBI:30616"/>
    </ligand>
</feature>
<feature type="domain" description="Mur ligase C-terminal" evidence="13">
    <location>
        <begin position="331"/>
        <end position="454"/>
    </location>
</feature>
<dbReference type="EC" id="6.3.2.10" evidence="10 11"/>
<dbReference type="GO" id="GO:0047480">
    <property type="term" value="F:UDP-N-acetylmuramoyl-tripeptide-D-alanyl-D-alanine ligase activity"/>
    <property type="evidence" value="ECO:0007669"/>
    <property type="project" value="UniProtKB-UniRule"/>
</dbReference>
<dbReference type="Gene3D" id="3.40.1190.10">
    <property type="entry name" value="Mur-like, catalytic domain"/>
    <property type="match status" value="1"/>
</dbReference>
<reference evidence="15 16" key="1">
    <citation type="submission" date="2017-08" db="EMBL/GenBank/DDBJ databases">
        <title>Infants hospitalized years apart are colonized by the same room-sourced microbial strains.</title>
        <authorList>
            <person name="Brooks B."/>
            <person name="Olm M.R."/>
            <person name="Firek B.A."/>
            <person name="Baker R."/>
            <person name="Thomas B.C."/>
            <person name="Morowitz M.J."/>
            <person name="Banfield J.F."/>
        </authorList>
    </citation>
    <scope>NUCLEOTIDE SEQUENCE [LARGE SCALE GENOMIC DNA]</scope>
    <source>
        <strain evidence="15">S2_003_000_R2_11</strain>
    </source>
</reference>
<comment type="catalytic activity">
    <reaction evidence="10 11">
        <text>D-alanyl-D-alanine + UDP-N-acetyl-alpha-D-muramoyl-L-alanyl-gamma-D-glutamyl-meso-2,6-diaminopimelate + ATP = UDP-N-acetyl-alpha-D-muramoyl-L-alanyl-gamma-D-glutamyl-meso-2,6-diaminopimeloyl-D-alanyl-D-alanine + ADP + phosphate + H(+)</text>
        <dbReference type="Rhea" id="RHEA:28374"/>
        <dbReference type="ChEBI" id="CHEBI:15378"/>
        <dbReference type="ChEBI" id="CHEBI:30616"/>
        <dbReference type="ChEBI" id="CHEBI:43474"/>
        <dbReference type="ChEBI" id="CHEBI:57822"/>
        <dbReference type="ChEBI" id="CHEBI:61386"/>
        <dbReference type="ChEBI" id="CHEBI:83905"/>
        <dbReference type="ChEBI" id="CHEBI:456216"/>
        <dbReference type="EC" id="6.3.2.10"/>
    </reaction>
</comment>
<evidence type="ECO:0000256" key="6">
    <source>
        <dbReference type="ARBA" id="ARBA00022960"/>
    </source>
</evidence>
<dbReference type="InterPro" id="IPR004101">
    <property type="entry name" value="Mur_ligase_C"/>
</dbReference>
<keyword evidence="2 10" id="KW-0436">Ligase</keyword>
<evidence type="ECO:0000313" key="15">
    <source>
        <dbReference type="EMBL" id="PZQ96854.1"/>
    </source>
</evidence>
<dbReference type="UniPathway" id="UPA00219"/>
<dbReference type="AlphaFoldDB" id="A0A2W5S9X8"/>
<dbReference type="PANTHER" id="PTHR43024">
    <property type="entry name" value="UDP-N-ACETYLMURAMOYL-TRIPEPTIDE--D-ALANYL-D-ALANINE LIGASE"/>
    <property type="match status" value="1"/>
</dbReference>
<dbReference type="InterPro" id="IPR000713">
    <property type="entry name" value="Mur_ligase_N"/>
</dbReference>
<keyword evidence="8 10" id="KW-0131">Cell cycle</keyword>
<dbReference type="InterPro" id="IPR036615">
    <property type="entry name" value="Mur_ligase_C_dom_sf"/>
</dbReference>
<evidence type="ECO:0000256" key="10">
    <source>
        <dbReference type="HAMAP-Rule" id="MF_02019"/>
    </source>
</evidence>
<keyword evidence="6 10" id="KW-0133">Cell shape</keyword>
<evidence type="ECO:0000256" key="7">
    <source>
        <dbReference type="ARBA" id="ARBA00022984"/>
    </source>
</evidence>
<dbReference type="SUPFAM" id="SSF53623">
    <property type="entry name" value="MurD-like peptide ligases, catalytic domain"/>
    <property type="match status" value="1"/>
</dbReference>
<evidence type="ECO:0000256" key="1">
    <source>
        <dbReference type="ARBA" id="ARBA00022490"/>
    </source>
</evidence>
<dbReference type="GO" id="GO:0005524">
    <property type="term" value="F:ATP binding"/>
    <property type="evidence" value="ECO:0007669"/>
    <property type="project" value="UniProtKB-UniRule"/>
</dbReference>
<dbReference type="InterPro" id="IPR005863">
    <property type="entry name" value="UDP-N-AcMur_synth"/>
</dbReference>
<evidence type="ECO:0000313" key="16">
    <source>
        <dbReference type="Proteomes" id="UP000248975"/>
    </source>
</evidence>
<dbReference type="GO" id="GO:0008360">
    <property type="term" value="P:regulation of cell shape"/>
    <property type="evidence" value="ECO:0007669"/>
    <property type="project" value="UniProtKB-KW"/>
</dbReference>
<keyword evidence="4 10" id="KW-0547">Nucleotide-binding</keyword>
<dbReference type="GO" id="GO:0005737">
    <property type="term" value="C:cytoplasm"/>
    <property type="evidence" value="ECO:0007669"/>
    <property type="project" value="UniProtKB-SubCell"/>
</dbReference>
<sequence>MTPLWSSSEAARATGGAVAVDWQATGVSIDTRTLKPGDLFVALKDLRDGHDFVAQALAKGAAAALVTHRPEGVATDAPLLVVPDVLAGLSDLARAARARTKAKVVGVTGSVGKTSTKDMLAKVLGGQGKTHAAEASYNNHWGVPLTLARMAVDTDFAVIEIGMNHSGEIAPLAILAQLDVALITTVAPAHLEAFDSLEGIATEKATIMDGLIAGGTAVLPADISTAGVLLAKARATGARVIRVGYAENADFRLTDVQLTPDATVVQASAEGRPILFKIMTPGRHFAPNALAVLAVASALGLDPTLAAMDLGRWAPPAGRGTRERILLDPVEDQGFELIDDAFNANPASMAASLEVLSVLNPVDGVGRVGAGRRIAVLGDMLELGPTEAELHTAIARLPALEKIAVIHSVGPRMRALHAALPPRQRGIWTETATDLAGQVRGLVDAGDIVLVKGSKGIKVSLVVDALRKLGQAVARDQQGTD</sequence>
<evidence type="ECO:0000256" key="9">
    <source>
        <dbReference type="ARBA" id="ARBA00023316"/>
    </source>
</evidence>
<dbReference type="SUPFAM" id="SSF63418">
    <property type="entry name" value="MurE/MurF N-terminal domain"/>
    <property type="match status" value="1"/>
</dbReference>
<dbReference type="Gene3D" id="3.40.1390.10">
    <property type="entry name" value="MurE/MurF, N-terminal domain"/>
    <property type="match status" value="1"/>
</dbReference>
<dbReference type="EMBL" id="QFQS01000003">
    <property type="protein sequence ID" value="PZQ96854.1"/>
    <property type="molecule type" value="Genomic_DNA"/>
</dbReference>
<dbReference type="GO" id="GO:0009252">
    <property type="term" value="P:peptidoglycan biosynthetic process"/>
    <property type="evidence" value="ECO:0007669"/>
    <property type="project" value="UniProtKB-UniRule"/>
</dbReference>
<proteinExistence type="inferred from homology"/>
<comment type="function">
    <text evidence="10 11">Involved in cell wall formation. Catalyzes the final step in the synthesis of UDP-N-acetylmuramoyl-pentapeptide, the precursor of murein.</text>
</comment>
<evidence type="ECO:0000259" key="14">
    <source>
        <dbReference type="Pfam" id="PF08245"/>
    </source>
</evidence>
<comment type="subcellular location">
    <subcellularLocation>
        <location evidence="10 11">Cytoplasm</location>
    </subcellularLocation>
</comment>
<dbReference type="PANTHER" id="PTHR43024:SF1">
    <property type="entry name" value="UDP-N-ACETYLMURAMOYL-TRIPEPTIDE--D-ALANYL-D-ALANINE LIGASE"/>
    <property type="match status" value="1"/>
</dbReference>
<dbReference type="InterPro" id="IPR036565">
    <property type="entry name" value="Mur-like_cat_sf"/>
</dbReference>
<evidence type="ECO:0000259" key="13">
    <source>
        <dbReference type="Pfam" id="PF02875"/>
    </source>
</evidence>
<dbReference type="InterPro" id="IPR013221">
    <property type="entry name" value="Mur_ligase_cen"/>
</dbReference>
<evidence type="ECO:0000256" key="11">
    <source>
        <dbReference type="RuleBase" id="RU004136"/>
    </source>
</evidence>
<dbReference type="NCBIfam" id="TIGR01143">
    <property type="entry name" value="murF"/>
    <property type="match status" value="1"/>
</dbReference>